<dbReference type="InterPro" id="IPR001240">
    <property type="entry name" value="PRAI_dom"/>
</dbReference>
<evidence type="ECO:0000313" key="9">
    <source>
        <dbReference type="EMBL" id="SVB88511.1"/>
    </source>
</evidence>
<evidence type="ECO:0000256" key="4">
    <source>
        <dbReference type="ARBA" id="ARBA00022605"/>
    </source>
</evidence>
<dbReference type="PANTHER" id="PTHR42894:SF1">
    <property type="entry name" value="N-(5'-PHOSPHORIBOSYL)ANTHRANILATE ISOMERASE"/>
    <property type="match status" value="1"/>
</dbReference>
<dbReference type="InterPro" id="IPR013785">
    <property type="entry name" value="Aldolase_TIM"/>
</dbReference>
<keyword evidence="6" id="KW-0057">Aromatic amino acid biosynthesis</keyword>
<dbReference type="EC" id="5.3.1.24" evidence="3"/>
<proteinExistence type="inferred from homology"/>
<feature type="domain" description="N-(5'phosphoribosyl) anthranilate isomerase (PRAI)" evidence="8">
    <location>
        <begin position="7"/>
        <end position="200"/>
    </location>
</feature>
<dbReference type="CDD" id="cd00405">
    <property type="entry name" value="PRAI"/>
    <property type="match status" value="1"/>
</dbReference>
<dbReference type="GO" id="GO:0000162">
    <property type="term" value="P:L-tryptophan biosynthetic process"/>
    <property type="evidence" value="ECO:0007669"/>
    <property type="project" value="UniProtKB-UniPathway"/>
</dbReference>
<keyword evidence="5" id="KW-0822">Tryptophan biosynthesis</keyword>
<dbReference type="PANTHER" id="PTHR42894">
    <property type="entry name" value="N-(5'-PHOSPHORIBOSYL)ANTHRANILATE ISOMERASE"/>
    <property type="match status" value="1"/>
</dbReference>
<evidence type="ECO:0000256" key="1">
    <source>
        <dbReference type="ARBA" id="ARBA00004664"/>
    </source>
</evidence>
<evidence type="ECO:0000256" key="7">
    <source>
        <dbReference type="ARBA" id="ARBA00023235"/>
    </source>
</evidence>
<evidence type="ECO:0000256" key="6">
    <source>
        <dbReference type="ARBA" id="ARBA00023141"/>
    </source>
</evidence>
<evidence type="ECO:0000259" key="8">
    <source>
        <dbReference type="Pfam" id="PF00697"/>
    </source>
</evidence>
<dbReference type="SUPFAM" id="SSF51366">
    <property type="entry name" value="Ribulose-phoshate binding barrel"/>
    <property type="match status" value="1"/>
</dbReference>
<dbReference type="InterPro" id="IPR044643">
    <property type="entry name" value="TrpF_fam"/>
</dbReference>
<feature type="non-terminal residue" evidence="9">
    <location>
        <position position="1"/>
    </location>
</feature>
<accession>A0A382HPU8</accession>
<dbReference type="HAMAP" id="MF_00135">
    <property type="entry name" value="PRAI"/>
    <property type="match status" value="1"/>
</dbReference>
<dbReference type="NCBIfam" id="NF002298">
    <property type="entry name" value="PRK01222.1-4"/>
    <property type="match status" value="1"/>
</dbReference>
<evidence type="ECO:0000256" key="3">
    <source>
        <dbReference type="ARBA" id="ARBA00012572"/>
    </source>
</evidence>
<sequence>VTRRTRVKVCGVTRLEDALAAAACGVDAIGFNFWSTSSRYIGETVAASIASQLPDSVTKVGLFVNAETTLIDQVLSEVDLDFLQFHGVESRETCVAFGMPYIKAIRATSAEEIKIEVAKYEDAKAILLDTPARGQFGGSGSAFDWRIIPTLDMPLILAGGLDPRNVVDAILQVQPCVVDVASGVESGKGIKDKVLMRQFMVAVQQADRSK</sequence>
<reference evidence="9" key="1">
    <citation type="submission" date="2018-05" db="EMBL/GenBank/DDBJ databases">
        <authorList>
            <person name="Lanie J.A."/>
            <person name="Ng W.-L."/>
            <person name="Kazmierczak K.M."/>
            <person name="Andrzejewski T.M."/>
            <person name="Davidsen T.M."/>
            <person name="Wayne K.J."/>
            <person name="Tettelin H."/>
            <person name="Glass J.I."/>
            <person name="Rusch D."/>
            <person name="Podicherti R."/>
            <person name="Tsui H.-C.T."/>
            <person name="Winkler M.E."/>
        </authorList>
    </citation>
    <scope>NUCLEOTIDE SEQUENCE</scope>
</reference>
<evidence type="ECO:0000256" key="2">
    <source>
        <dbReference type="ARBA" id="ARBA00007571"/>
    </source>
</evidence>
<dbReference type="AlphaFoldDB" id="A0A382HPU8"/>
<evidence type="ECO:0000256" key="5">
    <source>
        <dbReference type="ARBA" id="ARBA00022822"/>
    </source>
</evidence>
<dbReference type="Gene3D" id="3.20.20.70">
    <property type="entry name" value="Aldolase class I"/>
    <property type="match status" value="1"/>
</dbReference>
<comment type="pathway">
    <text evidence="1">Amino-acid biosynthesis; L-tryptophan biosynthesis; L-tryptophan from chorismate: step 3/5.</text>
</comment>
<dbReference type="FunFam" id="3.20.20.70:FF:000075">
    <property type="entry name" value="Tryptophan biosynthesis protein TRP1"/>
    <property type="match status" value="1"/>
</dbReference>
<name>A0A382HPU8_9ZZZZ</name>
<protein>
    <recommendedName>
        <fullName evidence="3">phosphoribosylanthranilate isomerase</fullName>
        <ecNumber evidence="3">5.3.1.24</ecNumber>
    </recommendedName>
</protein>
<organism evidence="9">
    <name type="scientific">marine metagenome</name>
    <dbReference type="NCBI Taxonomy" id="408172"/>
    <lineage>
        <taxon>unclassified sequences</taxon>
        <taxon>metagenomes</taxon>
        <taxon>ecological metagenomes</taxon>
    </lineage>
</organism>
<dbReference type="GO" id="GO:0004640">
    <property type="term" value="F:phosphoribosylanthranilate isomerase activity"/>
    <property type="evidence" value="ECO:0007669"/>
    <property type="project" value="UniProtKB-EC"/>
</dbReference>
<dbReference type="InterPro" id="IPR011060">
    <property type="entry name" value="RibuloseP-bd_barrel"/>
</dbReference>
<keyword evidence="7" id="KW-0413">Isomerase</keyword>
<keyword evidence="4" id="KW-0028">Amino-acid biosynthesis</keyword>
<gene>
    <name evidence="9" type="ORF">METZ01_LOCUS241365</name>
</gene>
<dbReference type="UniPathway" id="UPA00035">
    <property type="reaction ID" value="UER00042"/>
</dbReference>
<dbReference type="Pfam" id="PF00697">
    <property type="entry name" value="PRAI"/>
    <property type="match status" value="1"/>
</dbReference>
<comment type="similarity">
    <text evidence="2">Belongs to the TrpF family.</text>
</comment>
<dbReference type="EMBL" id="UINC01062165">
    <property type="protein sequence ID" value="SVB88511.1"/>
    <property type="molecule type" value="Genomic_DNA"/>
</dbReference>